<evidence type="ECO:0000313" key="2">
    <source>
        <dbReference type="Proteomes" id="UP000485058"/>
    </source>
</evidence>
<organism evidence="1 2">
    <name type="scientific">Haematococcus lacustris</name>
    <name type="common">Green alga</name>
    <name type="synonym">Haematococcus pluvialis</name>
    <dbReference type="NCBI Taxonomy" id="44745"/>
    <lineage>
        <taxon>Eukaryota</taxon>
        <taxon>Viridiplantae</taxon>
        <taxon>Chlorophyta</taxon>
        <taxon>core chlorophytes</taxon>
        <taxon>Chlorophyceae</taxon>
        <taxon>CS clade</taxon>
        <taxon>Chlamydomonadales</taxon>
        <taxon>Haematococcaceae</taxon>
        <taxon>Haematococcus</taxon>
    </lineage>
</organism>
<gene>
    <name evidence="1" type="ORF">HaLaN_26856</name>
</gene>
<dbReference type="EMBL" id="BLLF01003851">
    <property type="protein sequence ID" value="GFH28378.1"/>
    <property type="molecule type" value="Genomic_DNA"/>
</dbReference>
<dbReference type="AlphaFoldDB" id="A0A6A0A785"/>
<comment type="caution">
    <text evidence="1">The sequence shown here is derived from an EMBL/GenBank/DDBJ whole genome shotgun (WGS) entry which is preliminary data.</text>
</comment>
<keyword evidence="2" id="KW-1185">Reference proteome</keyword>
<evidence type="ECO:0000313" key="1">
    <source>
        <dbReference type="EMBL" id="GFH28378.1"/>
    </source>
</evidence>
<protein>
    <submittedName>
        <fullName evidence="1">Uncharacterized protein</fullName>
    </submittedName>
</protein>
<sequence>MVGPSPSAAPASTLPVDEVESLLSHHLLPLLSTSTAGFPTTSFHPLQPSPGACLALPKKVWTGWYRTSYLEGEGCRG</sequence>
<reference evidence="1 2" key="1">
    <citation type="submission" date="2020-02" db="EMBL/GenBank/DDBJ databases">
        <title>Draft genome sequence of Haematococcus lacustris strain NIES-144.</title>
        <authorList>
            <person name="Morimoto D."/>
            <person name="Nakagawa S."/>
            <person name="Yoshida T."/>
            <person name="Sawayama S."/>
        </authorList>
    </citation>
    <scope>NUCLEOTIDE SEQUENCE [LARGE SCALE GENOMIC DNA]</scope>
    <source>
        <strain evidence="1 2">NIES-144</strain>
    </source>
</reference>
<dbReference type="Proteomes" id="UP000485058">
    <property type="component" value="Unassembled WGS sequence"/>
</dbReference>
<proteinExistence type="predicted"/>
<name>A0A6A0A785_HAELA</name>
<accession>A0A6A0A785</accession>